<evidence type="ECO:0000256" key="2">
    <source>
        <dbReference type="SAM" id="SignalP"/>
    </source>
</evidence>
<protein>
    <recommendedName>
        <fullName evidence="5">Lipoprotein</fullName>
    </recommendedName>
</protein>
<feature type="chain" id="PRO_5039251110" description="Lipoprotein" evidence="2">
    <location>
        <begin position="24"/>
        <end position="152"/>
    </location>
</feature>
<sequence length="152" mass="16575">MLRMTAGLATAAVTALVPSSCGAGKPVITPKAVTHSELVGRWDGEPRCGSPIFRLRDDYTFSSKDFPVQWDGPEPDSQVTRRSSAGEWHGVNKDPGLPPYLVLSFSGHADIQILHFFLEHGELRIDGTVYADGGDPYAYRCHYKRGSADPEA</sequence>
<feature type="signal peptide" evidence="2">
    <location>
        <begin position="1"/>
        <end position="23"/>
    </location>
</feature>
<evidence type="ECO:0000313" key="3">
    <source>
        <dbReference type="EMBL" id="KJY32866.1"/>
    </source>
</evidence>
<dbReference type="PATRIC" id="fig|68223.7.peg.7438"/>
<accession>A0A0F4JIS3</accession>
<organism evidence="3 4">
    <name type="scientific">Streptomyces katrae</name>
    <dbReference type="NCBI Taxonomy" id="68223"/>
    <lineage>
        <taxon>Bacteria</taxon>
        <taxon>Bacillati</taxon>
        <taxon>Actinomycetota</taxon>
        <taxon>Actinomycetes</taxon>
        <taxon>Kitasatosporales</taxon>
        <taxon>Streptomycetaceae</taxon>
        <taxon>Streptomyces</taxon>
    </lineage>
</organism>
<name>A0A0F4JIS3_9ACTN</name>
<dbReference type="AlphaFoldDB" id="A0A0F4JIS3"/>
<keyword evidence="2" id="KW-0732">Signal</keyword>
<proteinExistence type="predicted"/>
<keyword evidence="4" id="KW-1185">Reference proteome</keyword>
<reference evidence="3 4" key="1">
    <citation type="submission" date="2015-02" db="EMBL/GenBank/DDBJ databases">
        <authorList>
            <person name="Ju K.-S."/>
            <person name="Doroghazi J.R."/>
            <person name="Metcalf W."/>
        </authorList>
    </citation>
    <scope>NUCLEOTIDE SEQUENCE [LARGE SCALE GENOMIC DNA]</scope>
    <source>
        <strain evidence="3 4">NRRL ISP-5550</strain>
    </source>
</reference>
<evidence type="ECO:0008006" key="5">
    <source>
        <dbReference type="Google" id="ProtNLM"/>
    </source>
</evidence>
<feature type="region of interest" description="Disordered" evidence="1">
    <location>
        <begin position="66"/>
        <end position="91"/>
    </location>
</feature>
<evidence type="ECO:0000313" key="4">
    <source>
        <dbReference type="Proteomes" id="UP000033551"/>
    </source>
</evidence>
<evidence type="ECO:0000256" key="1">
    <source>
        <dbReference type="SAM" id="MobiDB-lite"/>
    </source>
</evidence>
<dbReference type="Proteomes" id="UP000033551">
    <property type="component" value="Unassembled WGS sequence"/>
</dbReference>
<gene>
    <name evidence="3" type="ORF">VR44_15095</name>
</gene>
<dbReference type="EMBL" id="JZWV01000387">
    <property type="protein sequence ID" value="KJY32866.1"/>
    <property type="molecule type" value="Genomic_DNA"/>
</dbReference>
<comment type="caution">
    <text evidence="3">The sequence shown here is derived from an EMBL/GenBank/DDBJ whole genome shotgun (WGS) entry which is preliminary data.</text>
</comment>